<organism evidence="1 2">
    <name type="scientific">Roseiarcus fermentans</name>
    <dbReference type="NCBI Taxonomy" id="1473586"/>
    <lineage>
        <taxon>Bacteria</taxon>
        <taxon>Pseudomonadati</taxon>
        <taxon>Pseudomonadota</taxon>
        <taxon>Alphaproteobacteria</taxon>
        <taxon>Hyphomicrobiales</taxon>
        <taxon>Roseiarcaceae</taxon>
        <taxon>Roseiarcus</taxon>
    </lineage>
</organism>
<comment type="caution">
    <text evidence="1">The sequence shown here is derived from an EMBL/GenBank/DDBJ whole genome shotgun (WGS) entry which is preliminary data.</text>
</comment>
<gene>
    <name evidence="1" type="ORF">DFR50_11267</name>
</gene>
<evidence type="ECO:0000313" key="2">
    <source>
        <dbReference type="Proteomes" id="UP000253529"/>
    </source>
</evidence>
<sequence>MSNKPSEPSLVREVARLRSSFAKLLESQTTLHAYVAKLGDDLETLSGEVRRMLEAMRPEAAEHEARRQLH</sequence>
<evidence type="ECO:0000313" key="1">
    <source>
        <dbReference type="EMBL" id="RBP13098.1"/>
    </source>
</evidence>
<accession>A0A366FEL9</accession>
<name>A0A366FEL9_9HYPH</name>
<keyword evidence="2" id="KW-1185">Reference proteome</keyword>
<dbReference type="RefSeq" id="WP_113889516.1">
    <property type="nucleotide sequence ID" value="NZ_QNRK01000012.1"/>
</dbReference>
<dbReference type="Proteomes" id="UP000253529">
    <property type="component" value="Unassembled WGS sequence"/>
</dbReference>
<dbReference type="AlphaFoldDB" id="A0A366FEL9"/>
<protein>
    <submittedName>
        <fullName evidence="1">Uncharacterized protein</fullName>
    </submittedName>
</protein>
<dbReference type="EMBL" id="QNRK01000012">
    <property type="protein sequence ID" value="RBP13098.1"/>
    <property type="molecule type" value="Genomic_DNA"/>
</dbReference>
<proteinExistence type="predicted"/>
<reference evidence="1 2" key="1">
    <citation type="submission" date="2018-06" db="EMBL/GenBank/DDBJ databases">
        <title>Genomic Encyclopedia of Type Strains, Phase IV (KMG-IV): sequencing the most valuable type-strain genomes for metagenomic binning, comparative biology and taxonomic classification.</title>
        <authorList>
            <person name="Goeker M."/>
        </authorList>
    </citation>
    <scope>NUCLEOTIDE SEQUENCE [LARGE SCALE GENOMIC DNA]</scope>
    <source>
        <strain evidence="1 2">DSM 24875</strain>
    </source>
</reference>